<dbReference type="CDD" id="cd03506">
    <property type="entry name" value="Delta6-FADS-like"/>
    <property type="match status" value="1"/>
</dbReference>
<proteinExistence type="predicted"/>
<dbReference type="AlphaFoldDB" id="A0A1G6SM49"/>
<dbReference type="PIRSF" id="PIRSF015921">
    <property type="entry name" value="FA_sphinglp_des"/>
    <property type="match status" value="1"/>
</dbReference>
<keyword evidence="4" id="KW-1185">Reference proteome</keyword>
<feature type="transmembrane region" description="Helical" evidence="1">
    <location>
        <begin position="45"/>
        <end position="63"/>
    </location>
</feature>
<keyword evidence="1" id="KW-0812">Transmembrane</keyword>
<name>A0A1G6SM49_9PSEU</name>
<dbReference type="GO" id="GO:0016020">
    <property type="term" value="C:membrane"/>
    <property type="evidence" value="ECO:0007669"/>
    <property type="project" value="TreeGrafter"/>
</dbReference>
<organism evidence="3 4">
    <name type="scientific">Actinokineospora iranica</name>
    <dbReference type="NCBI Taxonomy" id="1271860"/>
    <lineage>
        <taxon>Bacteria</taxon>
        <taxon>Bacillati</taxon>
        <taxon>Actinomycetota</taxon>
        <taxon>Actinomycetes</taxon>
        <taxon>Pseudonocardiales</taxon>
        <taxon>Pseudonocardiaceae</taxon>
        <taxon>Actinokineospora</taxon>
    </lineage>
</organism>
<dbReference type="STRING" id="1271860.SAMN05216174_10852"/>
<evidence type="ECO:0000313" key="3">
    <source>
        <dbReference type="EMBL" id="SDD17734.1"/>
    </source>
</evidence>
<dbReference type="PANTHER" id="PTHR19353">
    <property type="entry name" value="FATTY ACID DESATURASE 2"/>
    <property type="match status" value="1"/>
</dbReference>
<sequence length="356" mass="40512">MQSPNTVAPDPVQLSAQSATFTELLKRVKKEGLLDLRAGWYYRRISLNLGMLAAGIAAFFLVGDSPWQLLVAVWCGLWCAQASFMFHDAGHKSMFRARKSATIVGYTHANLVNGFSYGWWVNHHNRHHSHPNHLSLDPDIGRRTAIFDIKQYATRTRVQRFIVRHQSILFFILLTLESYKMQKTAVKTIAKRGELKSPVLESALILVRLAIYLTCLFLVLNPLLAIGFLVVQQAVMGVYFGMIFAPNHKGMEIRDGEEETLDWLERQVLTSRNINPSPLMDFMYGGLNYQIEHHLFPAMPQKSLPRARQLTIEYCKEKGIPYHELGFWASYKEVATFLHDVSAPTRTGEVTFSQAA</sequence>
<dbReference type="RefSeq" id="WP_091451825.1">
    <property type="nucleotide sequence ID" value="NZ_FMZZ01000008.1"/>
</dbReference>
<keyword evidence="1" id="KW-0472">Membrane</keyword>
<keyword evidence="1" id="KW-1133">Transmembrane helix</keyword>
<dbReference type="OrthoDB" id="104711at2"/>
<dbReference type="GO" id="GO:0016717">
    <property type="term" value="F:oxidoreductase activity, acting on paired donors, with oxidation of a pair of donors resulting in the reduction of molecular oxygen to two molecules of water"/>
    <property type="evidence" value="ECO:0007669"/>
    <property type="project" value="TreeGrafter"/>
</dbReference>
<evidence type="ECO:0000313" key="4">
    <source>
        <dbReference type="Proteomes" id="UP000199501"/>
    </source>
</evidence>
<dbReference type="Pfam" id="PF00487">
    <property type="entry name" value="FA_desaturase"/>
    <property type="match status" value="1"/>
</dbReference>
<protein>
    <submittedName>
        <fullName evidence="3">Fatty acid desaturase</fullName>
    </submittedName>
</protein>
<feature type="domain" description="Fatty acid desaturase" evidence="2">
    <location>
        <begin position="66"/>
        <end position="325"/>
    </location>
</feature>
<evidence type="ECO:0000259" key="2">
    <source>
        <dbReference type="Pfam" id="PF00487"/>
    </source>
</evidence>
<dbReference type="InterPro" id="IPR005804">
    <property type="entry name" value="FA_desaturase_dom"/>
</dbReference>
<evidence type="ECO:0000256" key="1">
    <source>
        <dbReference type="SAM" id="Phobius"/>
    </source>
</evidence>
<reference evidence="4" key="1">
    <citation type="submission" date="2016-10" db="EMBL/GenBank/DDBJ databases">
        <authorList>
            <person name="Varghese N."/>
            <person name="Submissions S."/>
        </authorList>
    </citation>
    <scope>NUCLEOTIDE SEQUENCE [LARGE SCALE GENOMIC DNA]</scope>
    <source>
        <strain evidence="4">IBRC-M 10403</strain>
    </source>
</reference>
<dbReference type="PANTHER" id="PTHR19353:SF19">
    <property type="entry name" value="DELTA(5) FATTY ACID DESATURASE C-RELATED"/>
    <property type="match status" value="1"/>
</dbReference>
<gene>
    <name evidence="3" type="ORF">SAMN05216174_10852</name>
</gene>
<dbReference type="InterPro" id="IPR012171">
    <property type="entry name" value="Fatty_acid_desaturase"/>
</dbReference>
<dbReference type="Proteomes" id="UP000199501">
    <property type="component" value="Unassembled WGS sequence"/>
</dbReference>
<feature type="transmembrane region" description="Helical" evidence="1">
    <location>
        <begin position="69"/>
        <end position="89"/>
    </location>
</feature>
<accession>A0A1G6SM49</accession>
<dbReference type="GO" id="GO:0008610">
    <property type="term" value="P:lipid biosynthetic process"/>
    <property type="evidence" value="ECO:0007669"/>
    <property type="project" value="UniProtKB-ARBA"/>
</dbReference>
<feature type="transmembrane region" description="Helical" evidence="1">
    <location>
        <begin position="199"/>
        <end position="220"/>
    </location>
</feature>
<dbReference type="EMBL" id="FMZZ01000008">
    <property type="protein sequence ID" value="SDD17734.1"/>
    <property type="molecule type" value="Genomic_DNA"/>
</dbReference>